<sequence>MPKRILYFLIGLVFAVLLSVGACSPSATPPQATKTITPAVTSQTTTLLTAAAASLQNAIEEINPLFKSANSEVELKYNFAASGLLQQQIEQGAPVDVIISAAAQQMDNLQKKDFILTDTRRQLLTNSLVLIVPNNSSLNLISFEQLTDSNVGKIAMGEPRSVPAGKYAEEVFTKLGIIEELRPKFVYGNSVRNVLSAVESGNADAGIVYLTDAKISKQVKQVATAAKDLHSPIIYPIAVIKASQNQESAKTYIQFLTSNPAQDVFKKYGFGIAN</sequence>
<dbReference type="PANTHER" id="PTHR30632">
    <property type="entry name" value="MOLYBDATE-BINDING PERIPLASMIC PROTEIN"/>
    <property type="match status" value="1"/>
</dbReference>
<dbReference type="STRING" id="388467.A19Y_4178"/>
<comment type="similarity">
    <text evidence="1">Belongs to the bacterial solute-binding protein ModA family.</text>
</comment>
<protein>
    <submittedName>
        <fullName evidence="7">ModA</fullName>
    </submittedName>
</protein>
<dbReference type="HOGENOM" id="CLU_065520_3_1_3"/>
<evidence type="ECO:0000256" key="3">
    <source>
        <dbReference type="ARBA" id="ARBA00022723"/>
    </source>
</evidence>
<dbReference type="CDD" id="cd13537">
    <property type="entry name" value="PBP2_YvgL_like"/>
    <property type="match status" value="1"/>
</dbReference>
<dbReference type="InterPro" id="IPR050682">
    <property type="entry name" value="ModA/WtpA"/>
</dbReference>
<dbReference type="SUPFAM" id="SSF53850">
    <property type="entry name" value="Periplasmic binding protein-like II"/>
    <property type="match status" value="1"/>
</dbReference>
<keyword evidence="2 5" id="KW-0500">Molybdenum</keyword>
<name>A0A073CLV6_PLAA1</name>
<reference evidence="7 8" key="1">
    <citation type="journal article" date="2014" name="Appl. Environ. Microbiol.">
        <title>Elucidation of insertion elements encoded on plasmids and in vitro construction of shuttle vectors from the toxic cyanobacterium Planktothrix.</title>
        <authorList>
            <person name="Christiansen G."/>
            <person name="Goesmann A."/>
            <person name="Kurmayer R."/>
        </authorList>
    </citation>
    <scope>NUCLEOTIDE SEQUENCE [LARGE SCALE GENOMIC DNA]</scope>
    <source>
        <strain evidence="7 8">NIVA-CYA 126/8</strain>
    </source>
</reference>
<dbReference type="Proteomes" id="UP000027395">
    <property type="component" value="Chromosome"/>
</dbReference>
<feature type="signal peptide" evidence="6">
    <location>
        <begin position="1"/>
        <end position="27"/>
    </location>
</feature>
<dbReference type="PATRIC" id="fig|388467.6.peg.4116"/>
<keyword evidence="3 5" id="KW-0479">Metal-binding</keyword>
<dbReference type="GO" id="GO:0030973">
    <property type="term" value="F:molybdate ion binding"/>
    <property type="evidence" value="ECO:0007669"/>
    <property type="project" value="UniProtKB-ARBA"/>
</dbReference>
<dbReference type="PROSITE" id="PS51257">
    <property type="entry name" value="PROKAR_LIPOPROTEIN"/>
    <property type="match status" value="1"/>
</dbReference>
<dbReference type="GO" id="GO:0015689">
    <property type="term" value="P:molybdate ion transport"/>
    <property type="evidence" value="ECO:0007669"/>
    <property type="project" value="InterPro"/>
</dbReference>
<dbReference type="FunFam" id="3.40.190.10:FF:000035">
    <property type="entry name" value="Molybdate ABC transporter substrate-binding protein"/>
    <property type="match status" value="1"/>
</dbReference>
<dbReference type="PIRSF" id="PIRSF004846">
    <property type="entry name" value="ModA"/>
    <property type="match status" value="1"/>
</dbReference>
<feature type="binding site" evidence="5">
    <location>
        <position position="209"/>
    </location>
    <ligand>
        <name>molybdate</name>
        <dbReference type="ChEBI" id="CHEBI:36264"/>
    </ligand>
</feature>
<evidence type="ECO:0000313" key="8">
    <source>
        <dbReference type="Proteomes" id="UP000027395"/>
    </source>
</evidence>
<feature type="binding site" evidence="5">
    <location>
        <position position="164"/>
    </location>
    <ligand>
        <name>molybdate</name>
        <dbReference type="ChEBI" id="CHEBI:36264"/>
    </ligand>
</feature>
<feature type="chain" id="PRO_5001687584" evidence="6">
    <location>
        <begin position="28"/>
        <end position="274"/>
    </location>
</feature>
<organism evidence="7 8">
    <name type="scientific">Planktothrix agardhii (strain NIVA-CYA 126/8)</name>
    <dbReference type="NCBI Taxonomy" id="388467"/>
    <lineage>
        <taxon>Bacteria</taxon>
        <taxon>Bacillati</taxon>
        <taxon>Cyanobacteriota</taxon>
        <taxon>Cyanophyceae</taxon>
        <taxon>Oscillatoriophycideae</taxon>
        <taxon>Oscillatoriales</taxon>
        <taxon>Microcoleaceae</taxon>
        <taxon>Planktothrix</taxon>
    </lineage>
</organism>
<feature type="binding site" evidence="5">
    <location>
        <position position="191"/>
    </location>
    <ligand>
        <name>molybdate</name>
        <dbReference type="ChEBI" id="CHEBI:36264"/>
    </ligand>
</feature>
<dbReference type="Gene3D" id="3.40.190.10">
    <property type="entry name" value="Periplasmic binding protein-like II"/>
    <property type="match status" value="2"/>
</dbReference>
<dbReference type="AlphaFoldDB" id="A0A073CLV6"/>
<dbReference type="Pfam" id="PF13531">
    <property type="entry name" value="SBP_bac_11"/>
    <property type="match status" value="1"/>
</dbReference>
<dbReference type="RefSeq" id="WP_026797052.1">
    <property type="nucleotide sequence ID" value="NZ_CM002803.1"/>
</dbReference>
<evidence type="ECO:0000256" key="4">
    <source>
        <dbReference type="ARBA" id="ARBA00022729"/>
    </source>
</evidence>
<feature type="binding site" evidence="5">
    <location>
        <position position="82"/>
    </location>
    <ligand>
        <name>molybdate</name>
        <dbReference type="ChEBI" id="CHEBI:36264"/>
    </ligand>
</feature>
<dbReference type="GeneID" id="77290223"/>
<evidence type="ECO:0000256" key="6">
    <source>
        <dbReference type="SAM" id="SignalP"/>
    </source>
</evidence>
<evidence type="ECO:0000313" key="7">
    <source>
        <dbReference type="EMBL" id="KEI68872.1"/>
    </source>
</evidence>
<dbReference type="InterPro" id="IPR041879">
    <property type="entry name" value="YvgL-like_PBP2"/>
</dbReference>
<evidence type="ECO:0000256" key="2">
    <source>
        <dbReference type="ARBA" id="ARBA00022505"/>
    </source>
</evidence>
<dbReference type="EMBL" id="CM002803">
    <property type="protein sequence ID" value="KEI68872.1"/>
    <property type="molecule type" value="Genomic_DNA"/>
</dbReference>
<keyword evidence="4 6" id="KW-0732">Signal</keyword>
<keyword evidence="8" id="KW-1185">Reference proteome</keyword>
<proteinExistence type="inferred from homology"/>
<dbReference type="PANTHER" id="PTHR30632:SF0">
    <property type="entry name" value="SULFATE-BINDING PROTEIN"/>
    <property type="match status" value="1"/>
</dbReference>
<dbReference type="eggNOG" id="COG0725">
    <property type="taxonomic scope" value="Bacteria"/>
</dbReference>
<dbReference type="GO" id="GO:0046872">
    <property type="term" value="F:metal ion binding"/>
    <property type="evidence" value="ECO:0007669"/>
    <property type="project" value="UniProtKB-KW"/>
</dbReference>
<evidence type="ECO:0000256" key="1">
    <source>
        <dbReference type="ARBA" id="ARBA00009175"/>
    </source>
</evidence>
<feature type="binding site" evidence="5">
    <location>
        <position position="54"/>
    </location>
    <ligand>
        <name>molybdate</name>
        <dbReference type="ChEBI" id="CHEBI:36264"/>
    </ligand>
</feature>
<dbReference type="GO" id="GO:1901359">
    <property type="term" value="F:tungstate binding"/>
    <property type="evidence" value="ECO:0007669"/>
    <property type="project" value="UniProtKB-ARBA"/>
</dbReference>
<evidence type="ECO:0000256" key="5">
    <source>
        <dbReference type="PIRSR" id="PIRSR004846-1"/>
    </source>
</evidence>
<accession>A0A073CLV6</accession>
<dbReference type="NCBIfam" id="TIGR01256">
    <property type="entry name" value="modA"/>
    <property type="match status" value="1"/>
</dbReference>
<dbReference type="InterPro" id="IPR005950">
    <property type="entry name" value="ModA"/>
</dbReference>
<gene>
    <name evidence="7" type="primary">modA</name>
    <name evidence="7" type="ORF">A19Y_4178</name>
</gene>